<keyword evidence="2" id="KW-1185">Reference proteome</keyword>
<evidence type="ECO:0000313" key="2">
    <source>
        <dbReference type="Proteomes" id="UP001186974"/>
    </source>
</evidence>
<reference evidence="1" key="1">
    <citation type="submission" date="2024-09" db="EMBL/GenBank/DDBJ databases">
        <title>Black Yeasts Isolated from many extreme environments.</title>
        <authorList>
            <person name="Coleine C."/>
            <person name="Stajich J.E."/>
            <person name="Selbmann L."/>
        </authorList>
    </citation>
    <scope>NUCLEOTIDE SEQUENCE</scope>
    <source>
        <strain evidence="1">CCFEE 5737</strain>
    </source>
</reference>
<protein>
    <submittedName>
        <fullName evidence="1">Uncharacterized protein</fullName>
    </submittedName>
</protein>
<name>A0ACC3CYW3_9PEZI</name>
<feature type="non-terminal residue" evidence="1">
    <location>
        <position position="393"/>
    </location>
</feature>
<proteinExistence type="predicted"/>
<organism evidence="1 2">
    <name type="scientific">Coniosporium uncinatum</name>
    <dbReference type="NCBI Taxonomy" id="93489"/>
    <lineage>
        <taxon>Eukaryota</taxon>
        <taxon>Fungi</taxon>
        <taxon>Dikarya</taxon>
        <taxon>Ascomycota</taxon>
        <taxon>Pezizomycotina</taxon>
        <taxon>Dothideomycetes</taxon>
        <taxon>Dothideomycetes incertae sedis</taxon>
        <taxon>Coniosporium</taxon>
    </lineage>
</organism>
<comment type="caution">
    <text evidence="1">The sequence shown here is derived from an EMBL/GenBank/DDBJ whole genome shotgun (WGS) entry which is preliminary data.</text>
</comment>
<accession>A0ACC3CYW3</accession>
<gene>
    <name evidence="1" type="ORF">LTS18_011025</name>
</gene>
<dbReference type="Proteomes" id="UP001186974">
    <property type="component" value="Unassembled WGS sequence"/>
</dbReference>
<evidence type="ECO:0000313" key="1">
    <source>
        <dbReference type="EMBL" id="KAK3059371.1"/>
    </source>
</evidence>
<sequence length="393" mass="41702">MSTDMDKENIAEGMLTAGTLKAPTPSPKKSGIRSRSQSIGPGGLNVPLKEDAGNRRKSAFIPTVKSILPSKEDEAKRREARRKSLANRRVSFAPEATLHTWDVIEYMRDATTSSASSEATRRASSVSQASNAQSPQSNVPSPAQGSDPAEPPPTPPEQVEESQVKVSPAHQRDLHQKKRRRSSGIPPLNFNNPDDEYSSSPVDGSSSANGSDSVEASSDSDEDGTAMSLDVGDEEDNTAGSEASEEDNTGSSNARLDAALREAATHAGTRSIDFDENGDQTMQLADDEVTASFKPWVQKSFAAVPALSSLLDQENVNPFSPAFKASTTNSLEDVAQESTGDETQDMSMDITRVVGGIIHAGQEQAASPDAEDATMDFTMAVGGIQSHAPLQPQ</sequence>
<dbReference type="EMBL" id="JAWDJW010009472">
    <property type="protein sequence ID" value="KAK3059371.1"/>
    <property type="molecule type" value="Genomic_DNA"/>
</dbReference>